<proteinExistence type="inferred from homology"/>
<feature type="compositionally biased region" description="Polar residues" evidence="6">
    <location>
        <begin position="21"/>
        <end position="31"/>
    </location>
</feature>
<dbReference type="GO" id="GO:0003682">
    <property type="term" value="F:chromatin binding"/>
    <property type="evidence" value="ECO:0007669"/>
    <property type="project" value="TreeGrafter"/>
</dbReference>
<keyword evidence="4" id="KW-0539">Nucleus</keyword>
<accession>A0A8H7Q023</accession>
<feature type="compositionally biased region" description="Acidic residues" evidence="6">
    <location>
        <begin position="122"/>
        <end position="134"/>
    </location>
</feature>
<organism evidence="9 10">
    <name type="scientific">Mortierella isabellina</name>
    <name type="common">Filamentous fungus</name>
    <name type="synonym">Umbelopsis isabellina</name>
    <dbReference type="NCBI Taxonomy" id="91625"/>
    <lineage>
        <taxon>Eukaryota</taxon>
        <taxon>Fungi</taxon>
        <taxon>Fungi incertae sedis</taxon>
        <taxon>Mucoromycota</taxon>
        <taxon>Mucoromycotina</taxon>
        <taxon>Umbelopsidomycetes</taxon>
        <taxon>Umbelopsidales</taxon>
        <taxon>Umbelopsidaceae</taxon>
        <taxon>Umbelopsis</taxon>
    </lineage>
</organism>
<dbReference type="AlphaFoldDB" id="A0A8H7Q023"/>
<dbReference type="PANTHER" id="PTHR14428">
    <property type="entry name" value="NUCLEOLAR COMPLEX PROTEIN 3"/>
    <property type="match status" value="1"/>
</dbReference>
<comment type="similarity">
    <text evidence="2 5">Belongs to the CBF/MAK21 family.</text>
</comment>
<reference evidence="9" key="1">
    <citation type="submission" date="2020-12" db="EMBL/GenBank/DDBJ databases">
        <title>Metabolic potential, ecology and presence of endohyphal bacteria is reflected in genomic diversity of Mucoromycotina.</title>
        <authorList>
            <person name="Muszewska A."/>
            <person name="Okrasinska A."/>
            <person name="Steczkiewicz K."/>
            <person name="Drgas O."/>
            <person name="Orlowska M."/>
            <person name="Perlinska-Lenart U."/>
            <person name="Aleksandrzak-Piekarczyk T."/>
            <person name="Szatraj K."/>
            <person name="Zielenkiewicz U."/>
            <person name="Pilsyk S."/>
            <person name="Malc E."/>
            <person name="Mieczkowski P."/>
            <person name="Kruszewska J.S."/>
            <person name="Biernat P."/>
            <person name="Pawlowska J."/>
        </authorList>
    </citation>
    <scope>NUCLEOTIDE SEQUENCE</scope>
    <source>
        <strain evidence="9">WA0000067209</strain>
    </source>
</reference>
<comment type="caution">
    <text evidence="9">The sequence shown here is derived from an EMBL/GenBank/DDBJ whole genome shotgun (WGS) entry which is preliminary data.</text>
</comment>
<feature type="compositionally biased region" description="Basic residues" evidence="6">
    <location>
        <begin position="486"/>
        <end position="504"/>
    </location>
</feature>
<evidence type="ECO:0000256" key="3">
    <source>
        <dbReference type="ARBA" id="ARBA00023054"/>
    </source>
</evidence>
<evidence type="ECO:0000256" key="2">
    <source>
        <dbReference type="ARBA" id="ARBA00007797"/>
    </source>
</evidence>
<dbReference type="InterPro" id="IPR016903">
    <property type="entry name" value="Nucleolar_cplx-assoc_3"/>
</dbReference>
<dbReference type="InterPro" id="IPR005612">
    <property type="entry name" value="CCAAT-binding_factor"/>
</dbReference>
<keyword evidence="5" id="KW-0690">Ribosome biogenesis</keyword>
<feature type="region of interest" description="Disordered" evidence="6">
    <location>
        <begin position="1"/>
        <end position="70"/>
    </location>
</feature>
<dbReference type="PIRSF" id="PIRSF028977">
    <property type="entry name" value="Nucleolar_complex_p3"/>
    <property type="match status" value="1"/>
</dbReference>
<evidence type="ECO:0000259" key="8">
    <source>
        <dbReference type="Pfam" id="PF07540"/>
    </source>
</evidence>
<evidence type="ECO:0000259" key="7">
    <source>
        <dbReference type="Pfam" id="PF03914"/>
    </source>
</evidence>
<feature type="compositionally biased region" description="Basic and acidic residues" evidence="6">
    <location>
        <begin position="91"/>
        <end position="101"/>
    </location>
</feature>
<dbReference type="GO" id="GO:0042254">
    <property type="term" value="P:ribosome biogenesis"/>
    <property type="evidence" value="ECO:0007669"/>
    <property type="project" value="UniProtKB-KW"/>
</dbReference>
<comment type="function">
    <text evidence="5">Required for synthesis of 60S ribosomal subunits and the transport of pre-ribosomes from the nucleoplasm to the cytoplasm.</text>
</comment>
<feature type="compositionally biased region" description="Acidic residues" evidence="6">
    <location>
        <begin position="60"/>
        <end position="70"/>
    </location>
</feature>
<evidence type="ECO:0000313" key="9">
    <source>
        <dbReference type="EMBL" id="KAG2182251.1"/>
    </source>
</evidence>
<dbReference type="InterPro" id="IPR011501">
    <property type="entry name" value="Noc3_N"/>
</dbReference>
<feature type="compositionally biased region" description="Acidic residues" evidence="6">
    <location>
        <begin position="142"/>
        <end position="183"/>
    </location>
</feature>
<feature type="region of interest" description="Disordered" evidence="6">
    <location>
        <begin position="483"/>
        <end position="511"/>
    </location>
</feature>
<dbReference type="SUPFAM" id="SSF48371">
    <property type="entry name" value="ARM repeat"/>
    <property type="match status" value="1"/>
</dbReference>
<protein>
    <recommendedName>
        <fullName evidence="5">Nucleolar complex-associated protein 3</fullName>
    </recommendedName>
</protein>
<feature type="domain" description="Nucleolar complex-associated protein 3 N-terminal" evidence="8">
    <location>
        <begin position="264"/>
        <end position="355"/>
    </location>
</feature>
<keyword evidence="3" id="KW-0175">Coiled coil</keyword>
<dbReference type="InterPro" id="IPR016024">
    <property type="entry name" value="ARM-type_fold"/>
</dbReference>
<feature type="region of interest" description="Disordered" evidence="6">
    <location>
        <begin position="91"/>
        <end position="258"/>
    </location>
</feature>
<evidence type="ECO:0000313" key="10">
    <source>
        <dbReference type="Proteomes" id="UP000654370"/>
    </source>
</evidence>
<feature type="domain" description="CCAAT-binding factor" evidence="7">
    <location>
        <begin position="609"/>
        <end position="785"/>
    </location>
</feature>
<evidence type="ECO:0000256" key="5">
    <source>
        <dbReference type="PIRNR" id="PIRNR028977"/>
    </source>
</evidence>
<dbReference type="OrthoDB" id="10263597at2759"/>
<keyword evidence="10" id="KW-1185">Reference proteome</keyword>
<feature type="compositionally biased region" description="Acidic residues" evidence="6">
    <location>
        <begin position="216"/>
        <end position="251"/>
    </location>
</feature>
<dbReference type="Pfam" id="PF07540">
    <property type="entry name" value="NOC3p"/>
    <property type="match status" value="1"/>
</dbReference>
<dbReference type="Pfam" id="PF03914">
    <property type="entry name" value="CBF"/>
    <property type="match status" value="1"/>
</dbReference>
<evidence type="ECO:0000256" key="6">
    <source>
        <dbReference type="SAM" id="MobiDB-lite"/>
    </source>
</evidence>
<evidence type="ECO:0000256" key="1">
    <source>
        <dbReference type="ARBA" id="ARBA00004604"/>
    </source>
</evidence>
<name>A0A8H7Q023_MORIS</name>
<dbReference type="GO" id="GO:0006270">
    <property type="term" value="P:DNA replication initiation"/>
    <property type="evidence" value="ECO:0007669"/>
    <property type="project" value="TreeGrafter"/>
</dbReference>
<dbReference type="GO" id="GO:0005730">
    <property type="term" value="C:nucleolus"/>
    <property type="evidence" value="ECO:0007669"/>
    <property type="project" value="UniProtKB-SubCell"/>
</dbReference>
<dbReference type="PANTHER" id="PTHR14428:SF5">
    <property type="entry name" value="NUCLEOLAR COMPLEX PROTEIN 3 HOMOLOG"/>
    <property type="match status" value="1"/>
</dbReference>
<gene>
    <name evidence="9" type="ORF">INT43_007178</name>
</gene>
<feature type="compositionally biased region" description="Basic and acidic residues" evidence="6">
    <location>
        <begin position="184"/>
        <end position="202"/>
    </location>
</feature>
<feature type="compositionally biased region" description="Basic residues" evidence="6">
    <location>
        <begin position="1"/>
        <end position="20"/>
    </location>
</feature>
<evidence type="ECO:0000256" key="4">
    <source>
        <dbReference type="ARBA" id="ARBA00023242"/>
    </source>
</evidence>
<sequence>MPAKKRSAATKPSIKVKNKTTTKASQNSSKAVSKKPSATGPPKKKEAKKSKIPEYVEVPTVDDEDIELSDEDMQFFEEHGDFTSFLKSMDSKAITKNDATVKKPVTRAPARSVPEPTALSSSEDEDSDMEDGDVEMTQLNSSDEEDENEDQEEPEVDDTEETISESEEEDDAEDFAGSDVEQDYELRPRKVAEEWTKKDKFTKLPIKLPGGKWEQAAEESSQDEDEGQDEEVFASDDEVSEIEMEEPEAETLETPKNKKQAFLEKKEELAQIASTIMEDPEANMALMKVLRTISNDNNPKIRQLALLTQLAVYKDVAPGYRIRPLTDKEEQTQVSKDVKKLRNFEQGLLSNYQAYLTDLERISKTKPAEGSTEKEDKTAMVATQCMCQLLTNLTHFNFRLNIMTAVITKMSTVQWTNVSAICCNSIIEVFKNDESGEASLDAVKLITRMVKSKGHNVNDAVINSFLHLRLKDELAPLADRDGEHMKGKKRQKVAKHHISKKQRKVMKENKEVEKELREAEEVVTKEEKDRNHTETLKLVFACYFRVLKHHQTSKLLPAVLEGLAKFAHLISVDFFRDLLEAMKQVMNSGNTPDSEEESNFSAADTRRRLLCSITAFQLLSGQGEALNLDLQDFYTEIYRLLLPLSLDPDIEKTPISQNVDDDNNETKNHQVKLETEAELVIKSLELMFVKKRHISLPRAAAFIKRFATTALNMPDQTVAQCLTLIKKLMNREARLDALLQSEDKSGNGIYLPTLNDPELSNPFATSIYELFLYQQHYDPNIRALAKSLAAFQPVGKIVRA</sequence>
<dbReference type="EMBL" id="JAEPQZ010000004">
    <property type="protein sequence ID" value="KAG2182251.1"/>
    <property type="molecule type" value="Genomic_DNA"/>
</dbReference>
<comment type="subcellular location">
    <subcellularLocation>
        <location evidence="1 5">Nucleus</location>
        <location evidence="1 5">Nucleolus</location>
    </subcellularLocation>
</comment>
<dbReference type="Proteomes" id="UP000654370">
    <property type="component" value="Unassembled WGS sequence"/>
</dbReference>